<dbReference type="OrthoDB" id="9182871at2"/>
<protein>
    <recommendedName>
        <fullName evidence="3">Ester cyclase</fullName>
    </recommendedName>
</protein>
<dbReference type="InterPro" id="IPR009959">
    <property type="entry name" value="Cyclase_SnoaL-like"/>
</dbReference>
<dbReference type="Gene3D" id="3.10.450.50">
    <property type="match status" value="1"/>
</dbReference>
<proteinExistence type="predicted"/>
<evidence type="ECO:0000313" key="1">
    <source>
        <dbReference type="EMBL" id="QBD78248.1"/>
    </source>
</evidence>
<dbReference type="PANTHER" id="PTHR38436:SF1">
    <property type="entry name" value="ESTER CYCLASE"/>
    <property type="match status" value="1"/>
</dbReference>
<name>A0A4P6JRW8_KTERU</name>
<gene>
    <name evidence="1" type="ORF">EPA93_20490</name>
</gene>
<dbReference type="KEGG" id="kbs:EPA93_20490"/>
<dbReference type="AlphaFoldDB" id="A0A4P6JRW8"/>
<organism evidence="1 2">
    <name type="scientific">Ktedonosporobacter rubrisoli</name>
    <dbReference type="NCBI Taxonomy" id="2509675"/>
    <lineage>
        <taxon>Bacteria</taxon>
        <taxon>Bacillati</taxon>
        <taxon>Chloroflexota</taxon>
        <taxon>Ktedonobacteria</taxon>
        <taxon>Ktedonobacterales</taxon>
        <taxon>Ktedonosporobacteraceae</taxon>
        <taxon>Ktedonosporobacter</taxon>
    </lineage>
</organism>
<dbReference type="Pfam" id="PF07366">
    <property type="entry name" value="SnoaL"/>
    <property type="match status" value="1"/>
</dbReference>
<dbReference type="EMBL" id="CP035758">
    <property type="protein sequence ID" value="QBD78248.1"/>
    <property type="molecule type" value="Genomic_DNA"/>
</dbReference>
<sequence>MHKRNIGSRSNSYMGIEQNKRIIRRLFEEALNQGKLEVLDGLFSPTFVDYSTPDQPAGPAGVKAYLADIRKRFPNLQVMIEDMIAEGSKVVVRSVWRGAQQGATADRETSRTMIQIFQLENGRIIGEWNEGDSMV</sequence>
<evidence type="ECO:0008006" key="3">
    <source>
        <dbReference type="Google" id="ProtNLM"/>
    </source>
</evidence>
<dbReference type="PANTHER" id="PTHR38436">
    <property type="entry name" value="POLYKETIDE CYCLASE SNOAL-LIKE DOMAIN"/>
    <property type="match status" value="1"/>
</dbReference>
<accession>A0A4P6JRW8</accession>
<dbReference type="SUPFAM" id="SSF54427">
    <property type="entry name" value="NTF2-like"/>
    <property type="match status" value="1"/>
</dbReference>
<dbReference type="GO" id="GO:0030638">
    <property type="term" value="P:polyketide metabolic process"/>
    <property type="evidence" value="ECO:0007669"/>
    <property type="project" value="InterPro"/>
</dbReference>
<reference evidence="1 2" key="1">
    <citation type="submission" date="2019-01" db="EMBL/GenBank/DDBJ databases">
        <title>Ktedonosporobacter rubrisoli SCAWS-G2.</title>
        <authorList>
            <person name="Huang Y."/>
            <person name="Yan B."/>
        </authorList>
    </citation>
    <scope>NUCLEOTIDE SEQUENCE [LARGE SCALE GENOMIC DNA]</scope>
    <source>
        <strain evidence="1 2">SCAWS-G2</strain>
    </source>
</reference>
<evidence type="ECO:0000313" key="2">
    <source>
        <dbReference type="Proteomes" id="UP000290365"/>
    </source>
</evidence>
<dbReference type="Proteomes" id="UP000290365">
    <property type="component" value="Chromosome"/>
</dbReference>
<keyword evidence="2" id="KW-1185">Reference proteome</keyword>
<dbReference type="InterPro" id="IPR032710">
    <property type="entry name" value="NTF2-like_dom_sf"/>
</dbReference>